<evidence type="ECO:0000313" key="7">
    <source>
        <dbReference type="Proteomes" id="UP000198816"/>
    </source>
</evidence>
<feature type="domain" description="RlpA-like protein double-psi beta-barrel" evidence="5">
    <location>
        <begin position="31"/>
        <end position="120"/>
    </location>
</feature>
<dbReference type="HAMAP" id="MF_02071">
    <property type="entry name" value="RlpA"/>
    <property type="match status" value="1"/>
</dbReference>
<keyword evidence="3" id="KW-0732">Signal</keyword>
<evidence type="ECO:0000256" key="4">
    <source>
        <dbReference type="RuleBase" id="RU003495"/>
    </source>
</evidence>
<dbReference type="InterPro" id="IPR009009">
    <property type="entry name" value="RlpA-like_DPBB"/>
</dbReference>
<dbReference type="InterPro" id="IPR012997">
    <property type="entry name" value="RplA"/>
</dbReference>
<evidence type="ECO:0000259" key="5">
    <source>
        <dbReference type="Pfam" id="PF03330"/>
    </source>
</evidence>
<dbReference type="CDD" id="cd22268">
    <property type="entry name" value="DPBB_RlpA-like"/>
    <property type="match status" value="1"/>
</dbReference>
<dbReference type="InterPro" id="IPR034718">
    <property type="entry name" value="RlpA"/>
</dbReference>
<dbReference type="NCBIfam" id="TIGR00413">
    <property type="entry name" value="rlpA"/>
    <property type="match status" value="1"/>
</dbReference>
<name>A0A1H2RM00_THIRO</name>
<dbReference type="AlphaFoldDB" id="A0A1H2RM00"/>
<evidence type="ECO:0000256" key="1">
    <source>
        <dbReference type="ARBA" id="ARBA00023239"/>
    </source>
</evidence>
<dbReference type="GO" id="GO:0008932">
    <property type="term" value="F:lytic endotransglycosylase activity"/>
    <property type="evidence" value="ECO:0007669"/>
    <property type="project" value="UniProtKB-UniRule"/>
</dbReference>
<dbReference type="PANTHER" id="PTHR34183">
    <property type="entry name" value="ENDOLYTIC PEPTIDOGLYCAN TRANSGLYCOSYLASE RLPA"/>
    <property type="match status" value="1"/>
</dbReference>
<protein>
    <recommendedName>
        <fullName evidence="3">Endolytic peptidoglycan transglycosylase RlpA</fullName>
        <ecNumber evidence="3">4.2.2.-</ecNumber>
    </recommendedName>
</protein>
<proteinExistence type="inferred from homology"/>
<dbReference type="RefSeq" id="WP_093028056.1">
    <property type="nucleotide sequence ID" value="NZ_FNNZ01000002.1"/>
</dbReference>
<evidence type="ECO:0000256" key="2">
    <source>
        <dbReference type="ARBA" id="ARBA00023316"/>
    </source>
</evidence>
<dbReference type="Proteomes" id="UP000198816">
    <property type="component" value="Unassembled WGS sequence"/>
</dbReference>
<dbReference type="PANTHER" id="PTHR34183:SF1">
    <property type="entry name" value="ENDOLYTIC PEPTIDOGLYCAN TRANSGLYCOSYLASE RLPA"/>
    <property type="match status" value="1"/>
</dbReference>
<dbReference type="STRING" id="1058.SAMN05421783_10291"/>
<dbReference type="InterPro" id="IPR036908">
    <property type="entry name" value="RlpA-like_sf"/>
</dbReference>
<dbReference type="GO" id="GO:0071555">
    <property type="term" value="P:cell wall organization"/>
    <property type="evidence" value="ECO:0007669"/>
    <property type="project" value="UniProtKB-KW"/>
</dbReference>
<evidence type="ECO:0000256" key="3">
    <source>
        <dbReference type="HAMAP-Rule" id="MF_02071"/>
    </source>
</evidence>
<dbReference type="OrthoDB" id="9779128at2"/>
<accession>A0A1H2RM00</accession>
<dbReference type="Gene3D" id="2.40.40.10">
    <property type="entry name" value="RlpA-like domain"/>
    <property type="match status" value="1"/>
</dbReference>
<organism evidence="6 7">
    <name type="scientific">Thiocapsa roseopersicina</name>
    <dbReference type="NCBI Taxonomy" id="1058"/>
    <lineage>
        <taxon>Bacteria</taxon>
        <taxon>Pseudomonadati</taxon>
        <taxon>Pseudomonadota</taxon>
        <taxon>Gammaproteobacteria</taxon>
        <taxon>Chromatiales</taxon>
        <taxon>Chromatiaceae</taxon>
        <taxon>Thiocapsa</taxon>
    </lineage>
</organism>
<comment type="function">
    <text evidence="3">Lytic transglycosylase with a strong preference for naked glycan strands that lack stem peptides.</text>
</comment>
<dbReference type="EC" id="4.2.2.-" evidence="3"/>
<keyword evidence="1 3" id="KW-0456">Lyase</keyword>
<keyword evidence="7" id="KW-1185">Reference proteome</keyword>
<keyword evidence="6" id="KW-0449">Lipoprotein</keyword>
<keyword evidence="2 3" id="KW-0961">Cell wall biogenesis/degradation</keyword>
<dbReference type="GO" id="GO:0000270">
    <property type="term" value="P:peptidoglycan metabolic process"/>
    <property type="evidence" value="ECO:0007669"/>
    <property type="project" value="UniProtKB-UniRule"/>
</dbReference>
<gene>
    <name evidence="3" type="primary">rlpA</name>
    <name evidence="6" type="ORF">SAMN05421783_10291</name>
</gene>
<dbReference type="SUPFAM" id="SSF50685">
    <property type="entry name" value="Barwin-like endoglucanases"/>
    <property type="match status" value="1"/>
</dbReference>
<sequence precursor="true">MNKTLIFASLGVFLLVSGPNAEARVKPGHAQKGIASYYHDSLHGRKTASGAIYNKNIPSAAHKSLPLGSKVRVTDTRTGKSIVVKVNDRGPFVKGRIIDLSRSAARELGMIKKGLARVEVEVLSVPKASGS</sequence>
<dbReference type="EMBL" id="FNNZ01000002">
    <property type="protein sequence ID" value="SDW20523.1"/>
    <property type="molecule type" value="Genomic_DNA"/>
</dbReference>
<dbReference type="Pfam" id="PF03330">
    <property type="entry name" value="DPBB_1"/>
    <property type="match status" value="1"/>
</dbReference>
<feature type="chain" id="PRO_5011803017" description="Endolytic peptidoglycan transglycosylase RlpA" evidence="3">
    <location>
        <begin position="24"/>
        <end position="131"/>
    </location>
</feature>
<comment type="similarity">
    <text evidence="3 4">Belongs to the RlpA family.</text>
</comment>
<feature type="signal peptide" evidence="3">
    <location>
        <begin position="1"/>
        <end position="23"/>
    </location>
</feature>
<evidence type="ECO:0000313" key="6">
    <source>
        <dbReference type="EMBL" id="SDW20523.1"/>
    </source>
</evidence>
<reference evidence="7" key="1">
    <citation type="submission" date="2016-10" db="EMBL/GenBank/DDBJ databases">
        <authorList>
            <person name="Varghese N."/>
            <person name="Submissions S."/>
        </authorList>
    </citation>
    <scope>NUCLEOTIDE SEQUENCE [LARGE SCALE GENOMIC DNA]</scope>
    <source>
        <strain evidence="7">DSM 217</strain>
    </source>
</reference>